<feature type="domain" description="Rieske" evidence="7">
    <location>
        <begin position="83"/>
        <end position="145"/>
    </location>
</feature>
<evidence type="ECO:0000256" key="3">
    <source>
        <dbReference type="ARBA" id="ARBA00023004"/>
    </source>
</evidence>
<accession>A0ABW3AQI7</accession>
<protein>
    <submittedName>
        <fullName evidence="8">Ubiquinol-cytochrome c reductase iron-sulfur subunit</fullName>
    </submittedName>
</protein>
<sequence>MDRQEFLSKLGVSMAAVCIGCSIVGCGSKVNDPGPDDGDGDNNPPAGTLMSVNLNNELQSVGASKITSGIILVRLAAANEPASFTAVQVACTHQGTNINFNTNQGIFICPNHGSEFSTTGSVIQGPATTALRQYKVSIEGSNLTVTA</sequence>
<dbReference type="PANTHER" id="PTHR10134">
    <property type="entry name" value="CYTOCHROME B-C1 COMPLEX SUBUNIT RIESKE, MITOCHONDRIAL"/>
    <property type="match status" value="1"/>
</dbReference>
<evidence type="ECO:0000256" key="5">
    <source>
        <dbReference type="ARBA" id="ARBA00023157"/>
    </source>
</evidence>
<keyword evidence="4" id="KW-0411">Iron-sulfur</keyword>
<dbReference type="SUPFAM" id="SSF50022">
    <property type="entry name" value="ISP domain"/>
    <property type="match status" value="1"/>
</dbReference>
<dbReference type="PROSITE" id="PS51257">
    <property type="entry name" value="PROKAR_LIPOPROTEIN"/>
    <property type="match status" value="1"/>
</dbReference>
<dbReference type="Gene3D" id="2.102.10.10">
    <property type="entry name" value="Rieske [2Fe-2S] iron-sulphur domain"/>
    <property type="match status" value="1"/>
</dbReference>
<reference evidence="9" key="1">
    <citation type="journal article" date="2019" name="Int. J. Syst. Evol. Microbiol.">
        <title>The Global Catalogue of Microorganisms (GCM) 10K type strain sequencing project: providing services to taxonomists for standard genome sequencing and annotation.</title>
        <authorList>
            <consortium name="The Broad Institute Genomics Platform"/>
            <consortium name="The Broad Institute Genome Sequencing Center for Infectious Disease"/>
            <person name="Wu L."/>
            <person name="Ma J."/>
        </authorList>
    </citation>
    <scope>NUCLEOTIDE SEQUENCE [LARGE SCALE GENOMIC DNA]</scope>
    <source>
        <strain evidence="9">CCUG 61484</strain>
    </source>
</reference>
<dbReference type="Pfam" id="PF00355">
    <property type="entry name" value="Rieske"/>
    <property type="match status" value="1"/>
</dbReference>
<proteinExistence type="predicted"/>
<comment type="cofactor">
    <cofactor evidence="6">
        <name>[2Fe-2S] cluster</name>
        <dbReference type="ChEBI" id="CHEBI:190135"/>
    </cofactor>
</comment>
<keyword evidence="2" id="KW-0479">Metal-binding</keyword>
<dbReference type="Proteomes" id="UP001597010">
    <property type="component" value="Unassembled WGS sequence"/>
</dbReference>
<evidence type="ECO:0000313" key="9">
    <source>
        <dbReference type="Proteomes" id="UP001597010"/>
    </source>
</evidence>
<keyword evidence="3" id="KW-0408">Iron</keyword>
<evidence type="ECO:0000256" key="6">
    <source>
        <dbReference type="ARBA" id="ARBA00034078"/>
    </source>
</evidence>
<evidence type="ECO:0000256" key="1">
    <source>
        <dbReference type="ARBA" id="ARBA00022714"/>
    </source>
</evidence>
<dbReference type="InterPro" id="IPR017941">
    <property type="entry name" value="Rieske_2Fe-2S"/>
</dbReference>
<dbReference type="RefSeq" id="WP_377112922.1">
    <property type="nucleotide sequence ID" value="NZ_JBHTHZ010000003.1"/>
</dbReference>
<dbReference type="InterPro" id="IPR005805">
    <property type="entry name" value="Rieske_Fe-S_prot_C"/>
</dbReference>
<keyword evidence="9" id="KW-1185">Reference proteome</keyword>
<evidence type="ECO:0000256" key="2">
    <source>
        <dbReference type="ARBA" id="ARBA00022723"/>
    </source>
</evidence>
<organism evidence="8 9">
    <name type="scientific">Mucilaginibacter litoreus</name>
    <dbReference type="NCBI Taxonomy" id="1048221"/>
    <lineage>
        <taxon>Bacteria</taxon>
        <taxon>Pseudomonadati</taxon>
        <taxon>Bacteroidota</taxon>
        <taxon>Sphingobacteriia</taxon>
        <taxon>Sphingobacteriales</taxon>
        <taxon>Sphingobacteriaceae</taxon>
        <taxon>Mucilaginibacter</taxon>
    </lineage>
</organism>
<dbReference type="EMBL" id="JBHTHZ010000003">
    <property type="protein sequence ID" value="MFD0793308.1"/>
    <property type="molecule type" value="Genomic_DNA"/>
</dbReference>
<evidence type="ECO:0000313" key="8">
    <source>
        <dbReference type="EMBL" id="MFD0793308.1"/>
    </source>
</evidence>
<comment type="caution">
    <text evidence="8">The sequence shown here is derived from an EMBL/GenBank/DDBJ whole genome shotgun (WGS) entry which is preliminary data.</text>
</comment>
<evidence type="ECO:0000256" key="4">
    <source>
        <dbReference type="ARBA" id="ARBA00023014"/>
    </source>
</evidence>
<dbReference type="InterPro" id="IPR036922">
    <property type="entry name" value="Rieske_2Fe-2S_sf"/>
</dbReference>
<dbReference type="CDD" id="cd03467">
    <property type="entry name" value="Rieske"/>
    <property type="match status" value="1"/>
</dbReference>
<keyword evidence="5" id="KW-1015">Disulfide bond</keyword>
<dbReference type="PROSITE" id="PS51296">
    <property type="entry name" value="RIESKE"/>
    <property type="match status" value="1"/>
</dbReference>
<gene>
    <name evidence="8" type="ORF">ACFQZX_06735</name>
</gene>
<evidence type="ECO:0000259" key="7">
    <source>
        <dbReference type="PROSITE" id="PS51296"/>
    </source>
</evidence>
<dbReference type="PRINTS" id="PR00162">
    <property type="entry name" value="RIESKE"/>
</dbReference>
<name>A0ABW3AQI7_9SPHI</name>
<dbReference type="InterPro" id="IPR014349">
    <property type="entry name" value="Rieske_Fe-S_prot"/>
</dbReference>
<keyword evidence="1" id="KW-0001">2Fe-2S</keyword>